<reference evidence="2 3" key="1">
    <citation type="submission" date="2020-02" db="EMBL/GenBank/DDBJ databases">
        <title>Genome sequencing for Kineobactrum sp. M2.</title>
        <authorList>
            <person name="Park S.-J."/>
        </authorList>
    </citation>
    <scope>NUCLEOTIDE SEQUENCE [LARGE SCALE GENOMIC DNA]</scope>
    <source>
        <strain evidence="2 3">M2</strain>
    </source>
</reference>
<keyword evidence="3" id="KW-1185">Reference proteome</keyword>
<keyword evidence="2" id="KW-0378">Hydrolase</keyword>
<feature type="domain" description="Metallo-beta-lactamase" evidence="1">
    <location>
        <begin position="21"/>
        <end position="187"/>
    </location>
</feature>
<dbReference type="InterPro" id="IPR001279">
    <property type="entry name" value="Metallo-B-lactamas"/>
</dbReference>
<dbReference type="PANTHER" id="PTHR42773:SF1">
    <property type="entry name" value="METALLO-BETA-LACTAMASE FAMILY PROTEIN"/>
    <property type="match status" value="1"/>
</dbReference>
<protein>
    <submittedName>
        <fullName evidence="2">MBL fold metallo-hydrolase</fullName>
    </submittedName>
</protein>
<organism evidence="2 3">
    <name type="scientific">Kineobactrum salinum</name>
    <dbReference type="NCBI Taxonomy" id="2708301"/>
    <lineage>
        <taxon>Bacteria</taxon>
        <taxon>Pseudomonadati</taxon>
        <taxon>Pseudomonadota</taxon>
        <taxon>Gammaproteobacteria</taxon>
        <taxon>Cellvibrionales</taxon>
        <taxon>Halieaceae</taxon>
        <taxon>Kineobactrum</taxon>
    </lineage>
</organism>
<evidence type="ECO:0000313" key="2">
    <source>
        <dbReference type="EMBL" id="QIB66928.1"/>
    </source>
</evidence>
<evidence type="ECO:0000259" key="1">
    <source>
        <dbReference type="SMART" id="SM00849"/>
    </source>
</evidence>
<dbReference type="Proteomes" id="UP000477680">
    <property type="component" value="Chromosome"/>
</dbReference>
<dbReference type="InterPro" id="IPR036866">
    <property type="entry name" value="RibonucZ/Hydroxyglut_hydro"/>
</dbReference>
<proteinExistence type="predicted"/>
<dbReference type="RefSeq" id="WP_163496358.1">
    <property type="nucleotide sequence ID" value="NZ_CP048711.1"/>
</dbReference>
<dbReference type="SMART" id="SM00849">
    <property type="entry name" value="Lactamase_B"/>
    <property type="match status" value="1"/>
</dbReference>
<sequence>MKRIQPDLWETEVESPFPGLTTHAYLLLREGGNMLFYNTSLRQEIESLGPLGGVAFHYLSHRDEMGDSLRAIRERYGARLGCHRREQEDCAKYCAPDILFDQREIYPEGIEVIPTPGHSPGSTCFLASAAGGKRYLFTGDTIYFADDEQWRAGFIPGVTDPGEVETLAASLRILQQLEPDVAISSAFGGDAGYQQMSPRDWPAHVDRALERLRHVN</sequence>
<dbReference type="GO" id="GO:0016787">
    <property type="term" value="F:hydrolase activity"/>
    <property type="evidence" value="ECO:0007669"/>
    <property type="project" value="UniProtKB-KW"/>
</dbReference>
<dbReference type="AlphaFoldDB" id="A0A6C0U4S2"/>
<dbReference type="Pfam" id="PF00753">
    <property type="entry name" value="Lactamase_B"/>
    <property type="match status" value="1"/>
</dbReference>
<dbReference type="EMBL" id="CP048711">
    <property type="protein sequence ID" value="QIB66928.1"/>
    <property type="molecule type" value="Genomic_DNA"/>
</dbReference>
<evidence type="ECO:0000313" key="3">
    <source>
        <dbReference type="Proteomes" id="UP000477680"/>
    </source>
</evidence>
<dbReference type="KEGG" id="kim:G3T16_17565"/>
<dbReference type="Gene3D" id="3.60.15.10">
    <property type="entry name" value="Ribonuclease Z/Hydroxyacylglutathione hydrolase-like"/>
    <property type="match status" value="1"/>
</dbReference>
<accession>A0A6C0U4S2</accession>
<name>A0A6C0U4S2_9GAMM</name>
<gene>
    <name evidence="2" type="ORF">G3T16_17565</name>
</gene>
<dbReference type="PANTHER" id="PTHR42773">
    <property type="entry name" value="METALLO-BETA-LACTAMASE-RELATED"/>
    <property type="match status" value="1"/>
</dbReference>
<dbReference type="SUPFAM" id="SSF56281">
    <property type="entry name" value="Metallo-hydrolase/oxidoreductase"/>
    <property type="match status" value="1"/>
</dbReference>